<comment type="subunit">
    <text evidence="2">Homodimer.</text>
</comment>
<dbReference type="GO" id="GO:0019563">
    <property type="term" value="P:glycerol catabolic process"/>
    <property type="evidence" value="ECO:0007669"/>
    <property type="project" value="TreeGrafter"/>
</dbReference>
<organism evidence="5 6">
    <name type="scientific">[Myrmecia] bisecta</name>
    <dbReference type="NCBI Taxonomy" id="41462"/>
    <lineage>
        <taxon>Eukaryota</taxon>
        <taxon>Viridiplantae</taxon>
        <taxon>Chlorophyta</taxon>
        <taxon>core chlorophytes</taxon>
        <taxon>Trebouxiophyceae</taxon>
        <taxon>Trebouxiales</taxon>
        <taxon>Trebouxiaceae</taxon>
        <taxon>Myrmecia</taxon>
    </lineage>
</organism>
<dbReference type="PANTHER" id="PTHR21139">
    <property type="entry name" value="TRIOSEPHOSPHATE ISOMERASE"/>
    <property type="match status" value="1"/>
</dbReference>
<dbReference type="SUPFAM" id="SSF51351">
    <property type="entry name" value="Triosephosphate isomerase (TIM)"/>
    <property type="match status" value="1"/>
</dbReference>
<proteinExistence type="inferred from homology"/>
<dbReference type="GO" id="GO:0046166">
    <property type="term" value="P:glyceraldehyde-3-phosphate biosynthetic process"/>
    <property type="evidence" value="ECO:0007669"/>
    <property type="project" value="TreeGrafter"/>
</dbReference>
<comment type="pathway">
    <text evidence="4">Carbohydrate biosynthesis.</text>
</comment>
<dbReference type="InterPro" id="IPR000652">
    <property type="entry name" value="Triosephosphate_isomerase"/>
</dbReference>
<dbReference type="Gene3D" id="3.20.20.70">
    <property type="entry name" value="Aldolase class I"/>
    <property type="match status" value="1"/>
</dbReference>
<evidence type="ECO:0000313" key="5">
    <source>
        <dbReference type="EMBL" id="KAK9829583.1"/>
    </source>
</evidence>
<dbReference type="FunFam" id="3.20.20.70:FF:000025">
    <property type="entry name" value="Triosephosphate isomerase"/>
    <property type="match status" value="1"/>
</dbReference>
<dbReference type="PROSITE" id="PS00171">
    <property type="entry name" value="TIM_1"/>
    <property type="match status" value="1"/>
</dbReference>
<dbReference type="InterPro" id="IPR020861">
    <property type="entry name" value="Triosephosphate_isomerase_AS"/>
</dbReference>
<protein>
    <recommendedName>
        <fullName evidence="7">Triosephosphate isomerase</fullName>
    </recommendedName>
</protein>
<dbReference type="GO" id="GO:0005829">
    <property type="term" value="C:cytosol"/>
    <property type="evidence" value="ECO:0007669"/>
    <property type="project" value="TreeGrafter"/>
</dbReference>
<comment type="similarity">
    <text evidence="1">Belongs to the triosephosphate isomerase family.</text>
</comment>
<dbReference type="PROSITE" id="PS51440">
    <property type="entry name" value="TIM_2"/>
    <property type="match status" value="1"/>
</dbReference>
<name>A0AAW1R7P4_9CHLO</name>
<sequence length="256" mass="27336">MPRTFFVGGNWKCNGTAQSVSALVDTLNNADLPAAGIVEVVVAPTYVHIPLVQQKLRFEIAVSAQNCWVKGNGAYTGEVSADILVDLGLHWVILGHSERRSLLQESNEFVADKTVYALSKGLNVILCVGETLAQRENGDTMNIVNDQIKAVADKLSPSDWTKVVVAYEPVWAIGTGKVATTEQAQEVHQQLRSWLSDNVSADVGAQTRIIYGGSVSAKNCNELAGAPDIDGFLVGGASLKPEFVDIIASAKNRASA</sequence>
<gene>
    <name evidence="5" type="ORF">WJX72_006614</name>
</gene>
<evidence type="ECO:0000256" key="2">
    <source>
        <dbReference type="ARBA" id="ARBA00011738"/>
    </source>
</evidence>
<evidence type="ECO:0000256" key="1">
    <source>
        <dbReference type="ARBA" id="ARBA00007422"/>
    </source>
</evidence>
<evidence type="ECO:0008006" key="7">
    <source>
        <dbReference type="Google" id="ProtNLM"/>
    </source>
</evidence>
<dbReference type="PANTHER" id="PTHR21139:SF2">
    <property type="entry name" value="TRIOSEPHOSPHATE ISOMERASE"/>
    <property type="match status" value="1"/>
</dbReference>
<reference evidence="5 6" key="1">
    <citation type="journal article" date="2024" name="Nat. Commun.">
        <title>Phylogenomics reveals the evolutionary origins of lichenization in chlorophyte algae.</title>
        <authorList>
            <person name="Puginier C."/>
            <person name="Libourel C."/>
            <person name="Otte J."/>
            <person name="Skaloud P."/>
            <person name="Haon M."/>
            <person name="Grisel S."/>
            <person name="Petersen M."/>
            <person name="Berrin J.G."/>
            <person name="Delaux P.M."/>
            <person name="Dal Grande F."/>
            <person name="Keller J."/>
        </authorList>
    </citation>
    <scope>NUCLEOTIDE SEQUENCE [LARGE SCALE GENOMIC DNA]</scope>
    <source>
        <strain evidence="5 6">SAG 2043</strain>
    </source>
</reference>
<dbReference type="InterPro" id="IPR022896">
    <property type="entry name" value="TrioseP_Isoase_bac/euk"/>
</dbReference>
<dbReference type="GO" id="GO:0006096">
    <property type="term" value="P:glycolytic process"/>
    <property type="evidence" value="ECO:0007669"/>
    <property type="project" value="InterPro"/>
</dbReference>
<dbReference type="NCBIfam" id="TIGR00419">
    <property type="entry name" value="tim"/>
    <property type="match status" value="1"/>
</dbReference>
<dbReference type="HAMAP" id="MF_00147_B">
    <property type="entry name" value="TIM_B"/>
    <property type="match status" value="1"/>
</dbReference>
<comment type="caution">
    <text evidence="5">The sequence shown here is derived from an EMBL/GenBank/DDBJ whole genome shotgun (WGS) entry which is preliminary data.</text>
</comment>
<dbReference type="AlphaFoldDB" id="A0AAW1R7P4"/>
<keyword evidence="6" id="KW-1185">Reference proteome</keyword>
<dbReference type="GO" id="GO:0006094">
    <property type="term" value="P:gluconeogenesis"/>
    <property type="evidence" value="ECO:0007669"/>
    <property type="project" value="TreeGrafter"/>
</dbReference>
<dbReference type="InterPro" id="IPR035990">
    <property type="entry name" value="TIM_sf"/>
</dbReference>
<dbReference type="Proteomes" id="UP001489004">
    <property type="component" value="Unassembled WGS sequence"/>
</dbReference>
<evidence type="ECO:0000256" key="4">
    <source>
        <dbReference type="ARBA" id="ARBA00024331"/>
    </source>
</evidence>
<dbReference type="CDD" id="cd00311">
    <property type="entry name" value="TIM"/>
    <property type="match status" value="1"/>
</dbReference>
<dbReference type="InterPro" id="IPR013785">
    <property type="entry name" value="Aldolase_TIM"/>
</dbReference>
<dbReference type="GO" id="GO:0004807">
    <property type="term" value="F:triose-phosphate isomerase activity"/>
    <property type="evidence" value="ECO:0007669"/>
    <property type="project" value="InterPro"/>
</dbReference>
<evidence type="ECO:0000313" key="6">
    <source>
        <dbReference type="Proteomes" id="UP001489004"/>
    </source>
</evidence>
<accession>A0AAW1R7P4</accession>
<evidence type="ECO:0000256" key="3">
    <source>
        <dbReference type="ARBA" id="ARBA00023235"/>
    </source>
</evidence>
<dbReference type="EMBL" id="JALJOR010000001">
    <property type="protein sequence ID" value="KAK9829583.1"/>
    <property type="molecule type" value="Genomic_DNA"/>
</dbReference>
<dbReference type="Pfam" id="PF00121">
    <property type="entry name" value="TIM"/>
    <property type="match status" value="1"/>
</dbReference>
<keyword evidence="3" id="KW-0413">Isomerase</keyword>